<protein>
    <submittedName>
        <fullName evidence="5">AraC family transcriptional regulator</fullName>
    </submittedName>
</protein>
<accession>A0A2V5KAG8</accession>
<dbReference type="InterPro" id="IPR018060">
    <property type="entry name" value="HTH_AraC"/>
</dbReference>
<keyword evidence="3" id="KW-0804">Transcription</keyword>
<dbReference type="PANTHER" id="PTHR43280:SF30">
    <property type="entry name" value="MMSAB OPERON REGULATORY PROTEIN"/>
    <property type="match status" value="1"/>
</dbReference>
<reference evidence="5 6" key="1">
    <citation type="submission" date="2018-05" db="EMBL/GenBank/DDBJ databases">
        <title>Paenibacillus flagellatus sp. nov., isolated from selenium mineral soil.</title>
        <authorList>
            <person name="Dai X."/>
        </authorList>
    </citation>
    <scope>NUCLEOTIDE SEQUENCE [LARGE SCALE GENOMIC DNA]</scope>
    <source>
        <strain evidence="5 6">DXL2</strain>
    </source>
</reference>
<gene>
    <name evidence="5" type="ORF">DLM86_06280</name>
</gene>
<dbReference type="GO" id="GO:0043565">
    <property type="term" value="F:sequence-specific DNA binding"/>
    <property type="evidence" value="ECO:0007669"/>
    <property type="project" value="InterPro"/>
</dbReference>
<keyword evidence="2" id="KW-0238">DNA-binding</keyword>
<evidence type="ECO:0000256" key="1">
    <source>
        <dbReference type="ARBA" id="ARBA00023015"/>
    </source>
</evidence>
<comment type="caution">
    <text evidence="5">The sequence shown here is derived from an EMBL/GenBank/DDBJ whole genome shotgun (WGS) entry which is preliminary data.</text>
</comment>
<dbReference type="InterPro" id="IPR009057">
    <property type="entry name" value="Homeodomain-like_sf"/>
</dbReference>
<feature type="domain" description="HTH araC/xylS-type" evidence="4">
    <location>
        <begin position="187"/>
        <end position="286"/>
    </location>
</feature>
<sequence>MECLEWTVAPPPQLVTVGRGVWQPGMRHFARTFGLYDILFVRSGCLYMAEEGREYAIGPGQLLTLEPEKRHVGYKECEVETELFWMHVRHEAPQGRVAADDIPWSLVLRKGTDKDLDPARRPIYMPKYGSLEMESVWPMLEEMVRLHDGLCVGTVLKLQAQYFRLLASLQELVRTSGPESRSGRLAAAVAAYLRSCEREPFKAELLERRFHYHIDYLSRCLKKHTGMSPVEYVRHIRIEKARRLLEQSPELTVKQIAEQVCMPDPNYFARMFRKETGMSPAAYRKRRHGYV</sequence>
<dbReference type="PROSITE" id="PS01124">
    <property type="entry name" value="HTH_ARAC_FAMILY_2"/>
    <property type="match status" value="1"/>
</dbReference>
<dbReference type="Proteomes" id="UP000247476">
    <property type="component" value="Unassembled WGS sequence"/>
</dbReference>
<keyword evidence="6" id="KW-1185">Reference proteome</keyword>
<evidence type="ECO:0000313" key="6">
    <source>
        <dbReference type="Proteomes" id="UP000247476"/>
    </source>
</evidence>
<dbReference type="SUPFAM" id="SSF51215">
    <property type="entry name" value="Regulatory protein AraC"/>
    <property type="match status" value="1"/>
</dbReference>
<evidence type="ECO:0000256" key="2">
    <source>
        <dbReference type="ARBA" id="ARBA00023125"/>
    </source>
</evidence>
<dbReference type="OrthoDB" id="192171at2"/>
<dbReference type="Pfam" id="PF12833">
    <property type="entry name" value="HTH_18"/>
    <property type="match status" value="1"/>
</dbReference>
<dbReference type="RefSeq" id="WP_110839098.1">
    <property type="nucleotide sequence ID" value="NZ_QJVJ01000002.1"/>
</dbReference>
<organism evidence="5 6">
    <name type="scientific">Paenibacillus flagellatus</name>
    <dbReference type="NCBI Taxonomy" id="2211139"/>
    <lineage>
        <taxon>Bacteria</taxon>
        <taxon>Bacillati</taxon>
        <taxon>Bacillota</taxon>
        <taxon>Bacilli</taxon>
        <taxon>Bacillales</taxon>
        <taxon>Paenibacillaceae</taxon>
        <taxon>Paenibacillus</taxon>
    </lineage>
</organism>
<dbReference type="SMART" id="SM00342">
    <property type="entry name" value="HTH_ARAC"/>
    <property type="match status" value="1"/>
</dbReference>
<dbReference type="InterPro" id="IPR037923">
    <property type="entry name" value="HTH-like"/>
</dbReference>
<dbReference type="SUPFAM" id="SSF46689">
    <property type="entry name" value="Homeodomain-like"/>
    <property type="match status" value="1"/>
</dbReference>
<dbReference type="PANTHER" id="PTHR43280">
    <property type="entry name" value="ARAC-FAMILY TRANSCRIPTIONAL REGULATOR"/>
    <property type="match status" value="1"/>
</dbReference>
<evidence type="ECO:0000256" key="3">
    <source>
        <dbReference type="ARBA" id="ARBA00023163"/>
    </source>
</evidence>
<dbReference type="GO" id="GO:0003700">
    <property type="term" value="F:DNA-binding transcription factor activity"/>
    <property type="evidence" value="ECO:0007669"/>
    <property type="project" value="InterPro"/>
</dbReference>
<dbReference type="EMBL" id="QJVJ01000002">
    <property type="protein sequence ID" value="PYI56571.1"/>
    <property type="molecule type" value="Genomic_DNA"/>
</dbReference>
<dbReference type="Gene3D" id="1.10.10.60">
    <property type="entry name" value="Homeodomain-like"/>
    <property type="match status" value="2"/>
</dbReference>
<keyword evidence="1" id="KW-0805">Transcription regulation</keyword>
<name>A0A2V5KAG8_9BACL</name>
<evidence type="ECO:0000259" key="4">
    <source>
        <dbReference type="PROSITE" id="PS01124"/>
    </source>
</evidence>
<dbReference type="AlphaFoldDB" id="A0A2V5KAG8"/>
<evidence type="ECO:0000313" key="5">
    <source>
        <dbReference type="EMBL" id="PYI56571.1"/>
    </source>
</evidence>
<proteinExistence type="predicted"/>